<dbReference type="PROSITE" id="PS50003">
    <property type="entry name" value="PH_DOMAIN"/>
    <property type="match status" value="1"/>
</dbReference>
<dbReference type="GO" id="GO:0032865">
    <property type="term" value="C:ERMES complex"/>
    <property type="evidence" value="ECO:0007669"/>
    <property type="project" value="TreeGrafter"/>
</dbReference>
<name>S8FQC7_FOMSC</name>
<evidence type="ECO:0000256" key="1">
    <source>
        <dbReference type="ARBA" id="ARBA00004586"/>
    </source>
</evidence>
<feature type="compositionally biased region" description="Pro residues" evidence="9">
    <location>
        <begin position="1013"/>
        <end position="1025"/>
    </location>
</feature>
<feature type="compositionally biased region" description="Low complexity" evidence="9">
    <location>
        <begin position="928"/>
        <end position="952"/>
    </location>
</feature>
<dbReference type="AlphaFoldDB" id="S8FQC7"/>
<feature type="region of interest" description="Disordered" evidence="9">
    <location>
        <begin position="96"/>
        <end position="124"/>
    </location>
</feature>
<keyword evidence="6" id="KW-0445">Lipid transport</keyword>
<keyword evidence="7" id="KW-0446">Lipid-binding</keyword>
<evidence type="ECO:0000256" key="4">
    <source>
        <dbReference type="ARBA" id="ARBA00022824"/>
    </source>
</evidence>
<dbReference type="HOGENOM" id="CLU_005129_1_0_1"/>
<evidence type="ECO:0000259" key="11">
    <source>
        <dbReference type="PROSITE" id="PS51847"/>
    </source>
</evidence>
<protein>
    <recommendedName>
        <fullName evidence="14">SMP-LTD domain-containing protein</fullName>
    </recommendedName>
</protein>
<evidence type="ECO:0000256" key="2">
    <source>
        <dbReference type="ARBA" id="ARBA00022448"/>
    </source>
</evidence>
<dbReference type="InterPro" id="IPR031468">
    <property type="entry name" value="SMP_LBD"/>
</dbReference>
<feature type="region of interest" description="Disordered" evidence="9">
    <location>
        <begin position="633"/>
        <end position="848"/>
    </location>
</feature>
<dbReference type="Pfam" id="PF10296">
    <property type="entry name" value="MMM1"/>
    <property type="match status" value="1"/>
</dbReference>
<dbReference type="GO" id="GO:1990456">
    <property type="term" value="P:mitochondrion-endoplasmic reticulum membrane tethering"/>
    <property type="evidence" value="ECO:0007669"/>
    <property type="project" value="TreeGrafter"/>
</dbReference>
<feature type="compositionally biased region" description="Low complexity" evidence="9">
    <location>
        <begin position="592"/>
        <end position="621"/>
    </location>
</feature>
<dbReference type="EMBL" id="KE504130">
    <property type="protein sequence ID" value="EPT03476.1"/>
    <property type="molecule type" value="Genomic_DNA"/>
</dbReference>
<feature type="region of interest" description="Disordered" evidence="9">
    <location>
        <begin position="862"/>
        <end position="1037"/>
    </location>
</feature>
<gene>
    <name evidence="12" type="ORF">FOMPIDRAFT_1035461</name>
</gene>
<evidence type="ECO:0000256" key="3">
    <source>
        <dbReference type="ARBA" id="ARBA00022692"/>
    </source>
</evidence>
<feature type="compositionally biased region" description="Basic and acidic residues" evidence="9">
    <location>
        <begin position="508"/>
        <end position="530"/>
    </location>
</feature>
<feature type="domain" description="PH" evidence="10">
    <location>
        <begin position="1"/>
        <end position="163"/>
    </location>
</feature>
<dbReference type="InterPro" id="IPR011993">
    <property type="entry name" value="PH-like_dom_sf"/>
</dbReference>
<evidence type="ECO:0000259" key="10">
    <source>
        <dbReference type="PROSITE" id="PS50003"/>
    </source>
</evidence>
<dbReference type="Proteomes" id="UP000015241">
    <property type="component" value="Unassembled WGS sequence"/>
</dbReference>
<dbReference type="eggNOG" id="KOG2238">
    <property type="taxonomic scope" value="Eukaryota"/>
</dbReference>
<keyword evidence="13" id="KW-1185">Reference proteome</keyword>
<feature type="compositionally biased region" description="Polar residues" evidence="9">
    <location>
        <begin position="532"/>
        <end position="544"/>
    </location>
</feature>
<dbReference type="FunCoup" id="S8FQC7">
    <property type="interactions" value="26"/>
</dbReference>
<dbReference type="Gene3D" id="2.30.29.30">
    <property type="entry name" value="Pleckstrin-homology domain (PH domain)/Phosphotyrosine-binding domain (PTB)"/>
    <property type="match status" value="1"/>
</dbReference>
<dbReference type="PANTHER" id="PTHR13466:SF19">
    <property type="entry name" value="NUCLEUS-VACUOLE JUNCTION PROTEIN 2"/>
    <property type="match status" value="1"/>
</dbReference>
<evidence type="ECO:0000313" key="13">
    <source>
        <dbReference type="Proteomes" id="UP000015241"/>
    </source>
</evidence>
<accession>S8FQC7</accession>
<dbReference type="GO" id="GO:0005789">
    <property type="term" value="C:endoplasmic reticulum membrane"/>
    <property type="evidence" value="ECO:0007669"/>
    <property type="project" value="UniProtKB-SubCell"/>
</dbReference>
<evidence type="ECO:0000256" key="6">
    <source>
        <dbReference type="ARBA" id="ARBA00023055"/>
    </source>
</evidence>
<evidence type="ECO:0008006" key="14">
    <source>
        <dbReference type="Google" id="ProtNLM"/>
    </source>
</evidence>
<organism evidence="12 13">
    <name type="scientific">Fomitopsis schrenkii</name>
    <name type="common">Brown rot fungus</name>
    <dbReference type="NCBI Taxonomy" id="2126942"/>
    <lineage>
        <taxon>Eukaryota</taxon>
        <taxon>Fungi</taxon>
        <taxon>Dikarya</taxon>
        <taxon>Basidiomycota</taxon>
        <taxon>Agaricomycotina</taxon>
        <taxon>Agaricomycetes</taxon>
        <taxon>Polyporales</taxon>
        <taxon>Fomitopsis</taxon>
    </lineage>
</organism>
<keyword evidence="2" id="KW-0813">Transport</keyword>
<dbReference type="InterPro" id="IPR001849">
    <property type="entry name" value="PH_domain"/>
</dbReference>
<feature type="compositionally biased region" description="Low complexity" evidence="9">
    <location>
        <begin position="545"/>
        <end position="556"/>
    </location>
</feature>
<evidence type="ECO:0000256" key="9">
    <source>
        <dbReference type="SAM" id="MobiDB-lite"/>
    </source>
</evidence>
<feature type="region of interest" description="Disordered" evidence="9">
    <location>
        <begin position="478"/>
        <end position="621"/>
    </location>
</feature>
<keyword evidence="5" id="KW-1133">Transmembrane helix</keyword>
<feature type="compositionally biased region" description="Pro residues" evidence="9">
    <location>
        <begin position="832"/>
        <end position="845"/>
    </location>
</feature>
<evidence type="ECO:0000256" key="8">
    <source>
        <dbReference type="ARBA" id="ARBA00023136"/>
    </source>
</evidence>
<dbReference type="InterPro" id="IPR019411">
    <property type="entry name" value="MMM1_dom"/>
</dbReference>
<dbReference type="STRING" id="743788.S8FQC7"/>
<dbReference type="CDD" id="cd21675">
    <property type="entry name" value="SMP_TEX2"/>
    <property type="match status" value="1"/>
</dbReference>
<keyword evidence="8" id="KW-0472">Membrane</keyword>
<dbReference type="SUPFAM" id="SSF50729">
    <property type="entry name" value="PH domain-like"/>
    <property type="match status" value="1"/>
</dbReference>
<reference evidence="12 13" key="1">
    <citation type="journal article" date="2012" name="Science">
        <title>The Paleozoic origin of enzymatic lignin decomposition reconstructed from 31 fungal genomes.</title>
        <authorList>
            <person name="Floudas D."/>
            <person name="Binder M."/>
            <person name="Riley R."/>
            <person name="Barry K."/>
            <person name="Blanchette R.A."/>
            <person name="Henrissat B."/>
            <person name="Martinez A.T."/>
            <person name="Otillar R."/>
            <person name="Spatafora J.W."/>
            <person name="Yadav J.S."/>
            <person name="Aerts A."/>
            <person name="Benoit I."/>
            <person name="Boyd A."/>
            <person name="Carlson A."/>
            <person name="Copeland A."/>
            <person name="Coutinho P.M."/>
            <person name="de Vries R.P."/>
            <person name="Ferreira P."/>
            <person name="Findley K."/>
            <person name="Foster B."/>
            <person name="Gaskell J."/>
            <person name="Glotzer D."/>
            <person name="Gorecki P."/>
            <person name="Heitman J."/>
            <person name="Hesse C."/>
            <person name="Hori C."/>
            <person name="Igarashi K."/>
            <person name="Jurgens J.A."/>
            <person name="Kallen N."/>
            <person name="Kersten P."/>
            <person name="Kohler A."/>
            <person name="Kuees U."/>
            <person name="Kumar T.K.A."/>
            <person name="Kuo A."/>
            <person name="LaButti K."/>
            <person name="Larrondo L.F."/>
            <person name="Lindquist E."/>
            <person name="Ling A."/>
            <person name="Lombard V."/>
            <person name="Lucas S."/>
            <person name="Lundell T."/>
            <person name="Martin R."/>
            <person name="McLaughlin D.J."/>
            <person name="Morgenstern I."/>
            <person name="Morin E."/>
            <person name="Murat C."/>
            <person name="Nagy L.G."/>
            <person name="Nolan M."/>
            <person name="Ohm R.A."/>
            <person name="Patyshakuliyeva A."/>
            <person name="Rokas A."/>
            <person name="Ruiz-Duenas F.J."/>
            <person name="Sabat G."/>
            <person name="Salamov A."/>
            <person name="Samejima M."/>
            <person name="Schmutz J."/>
            <person name="Slot J.C."/>
            <person name="St John F."/>
            <person name="Stenlid J."/>
            <person name="Sun H."/>
            <person name="Sun S."/>
            <person name="Syed K."/>
            <person name="Tsang A."/>
            <person name="Wiebenga A."/>
            <person name="Young D."/>
            <person name="Pisabarro A."/>
            <person name="Eastwood D.C."/>
            <person name="Martin F."/>
            <person name="Cullen D."/>
            <person name="Grigoriev I.V."/>
            <person name="Hibbett D.S."/>
        </authorList>
    </citation>
    <scope>NUCLEOTIDE SEQUENCE</scope>
    <source>
        <strain evidence="13">FP-58527</strain>
    </source>
</reference>
<dbReference type="OrthoDB" id="26740at2759"/>
<feature type="compositionally biased region" description="Basic and acidic residues" evidence="9">
    <location>
        <begin position="435"/>
        <end position="451"/>
    </location>
</feature>
<feature type="domain" description="SMP-LTD" evidence="11">
    <location>
        <begin position="195"/>
        <end position="386"/>
    </location>
</feature>
<keyword evidence="3" id="KW-0812">Transmembrane</keyword>
<feature type="region of interest" description="Disordered" evidence="9">
    <location>
        <begin position="403"/>
        <end position="466"/>
    </location>
</feature>
<evidence type="ECO:0000313" key="12">
    <source>
        <dbReference type="EMBL" id="EPT03476.1"/>
    </source>
</evidence>
<comment type="subcellular location">
    <subcellularLocation>
        <location evidence="1">Endoplasmic reticulum membrane</location>
    </subcellularLocation>
</comment>
<sequence length="1037" mass="111718">MVRGFLDSRSKDARRSRPKDMWYVVLKGKVLYLYEDESMTECEAAIELSGHDVVIYPEGLLDGELFSRRNAVCLKPKVPSTSKEMPSVTKEMRLGGEDVEEKLEEASGSSKSKQRQREQILEAEKKREEARAEALDLSTPWFIFFKNVADMEDWYHALVHASDNPANFGTLSPLGPVFRPEDMLHLVATLDEQPDVIPMRWLNALLGRIFFSYYRTQALESYIIGRLMKKISKVKRPGFLSDIHVREVSVGNKAPTFSKPMLKELTKEGDASFEVHLHYKGEIRITVDATATINLGARFKTYTVKLVLALVVREVEGNLLVKVKRPPSSRIWYAFTQMPRMVMNVEPVVSDRQITWGMILSTIESKVREVIQESVVLPNMDDISFFESVKYQRRGGIWADASRAHADTPYGPSQEESDDTKSAVSASGAELSKPTPDDPEHPPVQRSHSVEETNTETKAVNDSQDVYVDLRRTTTAFSLPSSPAANMSTDSRRRRTWLDAPDSEDGDELKLDNGGEADRRGRTPDSEHTLTRRSSSTPLASSEDTTQQQQPTETQQLGEDYLAPSVSRRSSSQHSQSSERGTSGSATDEESASGPGDSSSSSWRSKSPGLSSTSNRANNATSSTAAFLQTLKSRAGDKQALSNTAKEAMRKWGVNWSGLRKESTNSTHNEDVADGASTPHNDTRPRTNSAAQRARPSYAEVRAAVERRHQENSLGADLRSDPISIPQDGDGKDRARSVSPSPAEGGSSSSSDLSYLAPPSTSTPHKPDSPSPSSSPAFERTASGRSVPGLMVEESEERPPAPIHTQPPQARTMTIPGIHASHRGEVMSMGYAPPPPPLPTAPPPEQKNLKPAIQSVYRLWNKNPSQTPRGTESAPATVTQTETGFAGRDQDAPAASTVVSPAGAATSDAQAQPEVVAPRPVPPPLPPRSVSGTLGRSAGAAATGASAASAALQSIVSKDRSKRASLEPPPPSGPGEDGGGSGSPQIPAANSKSNPGGVADGPGGSLVQSGTPRPSPVPPALPPRRLPAAASAAPAAA</sequence>
<dbReference type="GO" id="GO:0015914">
    <property type="term" value="P:phospholipid transport"/>
    <property type="evidence" value="ECO:0007669"/>
    <property type="project" value="TreeGrafter"/>
</dbReference>
<dbReference type="PROSITE" id="PS51847">
    <property type="entry name" value="SMP"/>
    <property type="match status" value="1"/>
</dbReference>
<feature type="compositionally biased region" description="Basic and acidic residues" evidence="9">
    <location>
        <begin position="659"/>
        <end position="671"/>
    </location>
</feature>
<feature type="compositionally biased region" description="Low complexity" evidence="9">
    <location>
        <begin position="737"/>
        <end position="764"/>
    </location>
</feature>
<dbReference type="InParanoid" id="S8FQC7"/>
<feature type="compositionally biased region" description="Low complexity" evidence="9">
    <location>
        <begin position="1026"/>
        <end position="1037"/>
    </location>
</feature>
<dbReference type="PANTHER" id="PTHR13466">
    <property type="entry name" value="TEX2 PROTEIN-RELATED"/>
    <property type="match status" value="1"/>
</dbReference>
<proteinExistence type="predicted"/>
<feature type="compositionally biased region" description="Basic and acidic residues" evidence="9">
    <location>
        <begin position="115"/>
        <end position="124"/>
    </location>
</feature>
<feature type="compositionally biased region" description="Polar residues" evidence="9">
    <location>
        <begin position="478"/>
        <end position="489"/>
    </location>
</feature>
<dbReference type="GO" id="GO:0008289">
    <property type="term" value="F:lipid binding"/>
    <property type="evidence" value="ECO:0007669"/>
    <property type="project" value="UniProtKB-KW"/>
</dbReference>
<evidence type="ECO:0000256" key="5">
    <source>
        <dbReference type="ARBA" id="ARBA00022989"/>
    </source>
</evidence>
<evidence type="ECO:0000256" key="7">
    <source>
        <dbReference type="ARBA" id="ARBA00023121"/>
    </source>
</evidence>
<keyword evidence="4" id="KW-0256">Endoplasmic reticulum</keyword>
<feature type="compositionally biased region" description="Polar residues" evidence="9">
    <location>
        <begin position="862"/>
        <end position="883"/>
    </location>
</feature>
<feature type="compositionally biased region" description="Low complexity" evidence="9">
    <location>
        <begin position="565"/>
        <end position="578"/>
    </location>
</feature>